<comment type="caution">
    <text evidence="1">The sequence shown here is derived from an EMBL/GenBank/DDBJ whole genome shotgun (WGS) entry which is preliminary data.</text>
</comment>
<proteinExistence type="predicted"/>
<accession>A0ABD2ZZS0</accession>
<keyword evidence="2" id="KW-1185">Reference proteome</keyword>
<name>A0ABD2ZZS0_9GENT</name>
<dbReference type="Proteomes" id="UP001630127">
    <property type="component" value="Unassembled WGS sequence"/>
</dbReference>
<organism evidence="1 2">
    <name type="scientific">Cinchona calisaya</name>
    <dbReference type="NCBI Taxonomy" id="153742"/>
    <lineage>
        <taxon>Eukaryota</taxon>
        <taxon>Viridiplantae</taxon>
        <taxon>Streptophyta</taxon>
        <taxon>Embryophyta</taxon>
        <taxon>Tracheophyta</taxon>
        <taxon>Spermatophyta</taxon>
        <taxon>Magnoliopsida</taxon>
        <taxon>eudicotyledons</taxon>
        <taxon>Gunneridae</taxon>
        <taxon>Pentapetalae</taxon>
        <taxon>asterids</taxon>
        <taxon>lamiids</taxon>
        <taxon>Gentianales</taxon>
        <taxon>Rubiaceae</taxon>
        <taxon>Cinchonoideae</taxon>
        <taxon>Cinchoneae</taxon>
        <taxon>Cinchona</taxon>
    </lineage>
</organism>
<evidence type="ECO:0000313" key="1">
    <source>
        <dbReference type="EMBL" id="KAL3524975.1"/>
    </source>
</evidence>
<reference evidence="1 2" key="1">
    <citation type="submission" date="2024-11" db="EMBL/GenBank/DDBJ databases">
        <title>A near-complete genome assembly of Cinchona calisaya.</title>
        <authorList>
            <person name="Lian D.C."/>
            <person name="Zhao X.W."/>
            <person name="Wei L."/>
        </authorList>
    </citation>
    <scope>NUCLEOTIDE SEQUENCE [LARGE SCALE GENOMIC DNA]</scope>
    <source>
        <tissue evidence="1">Nenye</tissue>
    </source>
</reference>
<gene>
    <name evidence="1" type="ORF">ACH5RR_013347</name>
</gene>
<evidence type="ECO:0000313" key="2">
    <source>
        <dbReference type="Proteomes" id="UP001630127"/>
    </source>
</evidence>
<sequence length="80" mass="9180">MVRRLKLELKEHGYYIKTINSEAQPVPSVASVELTLGQWSGKCNLIKFPLDDFDLILEEGVHGYEQNLPNPLFGWCDDCR</sequence>
<protein>
    <submittedName>
        <fullName evidence="1">Uncharacterized protein</fullName>
    </submittedName>
</protein>
<dbReference type="AlphaFoldDB" id="A0ABD2ZZS0"/>
<dbReference type="EMBL" id="JBJUIK010000006">
    <property type="protein sequence ID" value="KAL3524975.1"/>
    <property type="molecule type" value="Genomic_DNA"/>
</dbReference>